<feature type="coiled-coil region" evidence="10">
    <location>
        <begin position="355"/>
        <end position="387"/>
    </location>
</feature>
<accession>A0A840ERB3</accession>
<keyword evidence="12" id="KW-0732">Signal</keyword>
<feature type="chain" id="PRO_5032923901" description="histidine kinase" evidence="12">
    <location>
        <begin position="23"/>
        <end position="654"/>
    </location>
</feature>
<evidence type="ECO:0000313" key="15">
    <source>
        <dbReference type="Proteomes" id="UP000553034"/>
    </source>
</evidence>
<organism evidence="14 15">
    <name type="scientific">Mesonia hippocampi</name>
    <dbReference type="NCBI Taxonomy" id="1628250"/>
    <lineage>
        <taxon>Bacteria</taxon>
        <taxon>Pseudomonadati</taxon>
        <taxon>Bacteroidota</taxon>
        <taxon>Flavobacteriia</taxon>
        <taxon>Flavobacteriales</taxon>
        <taxon>Flavobacteriaceae</taxon>
        <taxon>Mesonia</taxon>
    </lineage>
</organism>
<keyword evidence="11" id="KW-0472">Membrane</keyword>
<dbReference type="InterPro" id="IPR050482">
    <property type="entry name" value="Sensor_HK_TwoCompSys"/>
</dbReference>
<dbReference type="GO" id="GO:0046983">
    <property type="term" value="F:protein dimerization activity"/>
    <property type="evidence" value="ECO:0007669"/>
    <property type="project" value="InterPro"/>
</dbReference>
<keyword evidence="6 14" id="KW-0418">Kinase</keyword>
<dbReference type="GO" id="GO:0000155">
    <property type="term" value="F:phosphorelay sensor kinase activity"/>
    <property type="evidence" value="ECO:0007669"/>
    <property type="project" value="InterPro"/>
</dbReference>
<keyword evidence="3" id="KW-0597">Phosphoprotein</keyword>
<evidence type="ECO:0000256" key="6">
    <source>
        <dbReference type="ARBA" id="ARBA00022777"/>
    </source>
</evidence>
<evidence type="ECO:0000256" key="5">
    <source>
        <dbReference type="ARBA" id="ARBA00022741"/>
    </source>
</evidence>
<keyword evidence="7" id="KW-0067">ATP-binding</keyword>
<dbReference type="SUPFAM" id="SSF48452">
    <property type="entry name" value="TPR-like"/>
    <property type="match status" value="3"/>
</dbReference>
<evidence type="ECO:0000259" key="13">
    <source>
        <dbReference type="PROSITE" id="PS50109"/>
    </source>
</evidence>
<feature type="transmembrane region" description="Helical" evidence="11">
    <location>
        <begin position="397"/>
        <end position="416"/>
    </location>
</feature>
<dbReference type="InterPro" id="IPR011990">
    <property type="entry name" value="TPR-like_helical_dom_sf"/>
</dbReference>
<sequence length="654" mass="74938">MLHIKKILILITTWFMAMSAYPQLVSTENIDVVIANYRASLNTNPKKAEEAAKKWLQISTQQNDTLSQARAHYALANVGTVLGDYKLTIKHADITIELLTEVGLEKGISACYNLLGVSYKNLGDYPRAMDNFLKCLAFAKKNENKVQQANAHQNIATLYILQKKYTDAAKNLDRAASLYRETNDDDGVLITLFNFANILKEQGRYEEALKQYQTVLEYRKKEGNKAAVAYVMINISQILVDQERYQAAIPRLEETLKLLEELHFNSDMAIVLNDLGVCESKLGNTQKAIEYYERSLSIGESLSLTNYNTSFYQNLSDLYEKQKKYKKALFYYHKAVDISLASRALDKEKYVAELQEKYETELKETKIKLLEKDKKLNEIELEQATSDVKKQRLLRNIFIMGFITLVGVLFLLRYFYLQRISAQKELAAQQEKNARQEINQLIRDHKLSVIERYQKGQEEERARLAREIHDGIGSDLAGIKIAFEHYLETQEDKKRGKRLLQAIDSSCKDVRALSHQLHPPSFSKIGFESFLKDVIEQFSLHNNLICNLLLYPKEEIDEIPEQILAHVYRIIQELLNNIAKHAKATEIEIQLTKHKDYLNLVVSDNGVGFTPKKKPGIGIRNIQERIEKLKGTIEIDSSAQSGTSIAIDIPVKID</sequence>
<comment type="catalytic activity">
    <reaction evidence="1">
        <text>ATP + protein L-histidine = ADP + protein N-phospho-L-histidine.</text>
        <dbReference type="EC" id="2.7.13.3"/>
    </reaction>
</comment>
<evidence type="ECO:0000256" key="9">
    <source>
        <dbReference type="PROSITE-ProRule" id="PRU00339"/>
    </source>
</evidence>
<evidence type="ECO:0000256" key="4">
    <source>
        <dbReference type="ARBA" id="ARBA00022679"/>
    </source>
</evidence>
<dbReference type="Pfam" id="PF13424">
    <property type="entry name" value="TPR_12"/>
    <property type="match status" value="2"/>
</dbReference>
<dbReference type="Proteomes" id="UP000553034">
    <property type="component" value="Unassembled WGS sequence"/>
</dbReference>
<dbReference type="EMBL" id="JACIFO010000007">
    <property type="protein sequence ID" value="MBB4119595.1"/>
    <property type="molecule type" value="Genomic_DNA"/>
</dbReference>
<protein>
    <recommendedName>
        <fullName evidence="2">histidine kinase</fullName>
        <ecNumber evidence="2">2.7.13.3</ecNumber>
    </recommendedName>
</protein>
<keyword evidence="8" id="KW-0902">Two-component regulatory system</keyword>
<keyword evidence="10" id="KW-0175">Coiled coil</keyword>
<evidence type="ECO:0000256" key="11">
    <source>
        <dbReference type="SAM" id="Phobius"/>
    </source>
</evidence>
<dbReference type="Pfam" id="PF02518">
    <property type="entry name" value="HATPase_c"/>
    <property type="match status" value="1"/>
</dbReference>
<dbReference type="Pfam" id="PF13374">
    <property type="entry name" value="TPR_10"/>
    <property type="match status" value="1"/>
</dbReference>
<feature type="coiled-coil region" evidence="10">
    <location>
        <begin position="417"/>
        <end position="444"/>
    </location>
</feature>
<dbReference type="PANTHER" id="PTHR24421:SF10">
    <property type="entry name" value="NITRATE_NITRITE SENSOR PROTEIN NARQ"/>
    <property type="match status" value="1"/>
</dbReference>
<reference evidence="14 15" key="1">
    <citation type="submission" date="2020-08" db="EMBL/GenBank/DDBJ databases">
        <title>Genomic Encyclopedia of Type Strains, Phase IV (KMG-IV): sequencing the most valuable type-strain genomes for metagenomic binning, comparative biology and taxonomic classification.</title>
        <authorList>
            <person name="Goeker M."/>
        </authorList>
    </citation>
    <scope>NUCLEOTIDE SEQUENCE [LARGE SCALE GENOMIC DNA]</scope>
    <source>
        <strain evidence="14 15">DSM 29568</strain>
    </source>
</reference>
<dbReference type="InterPro" id="IPR003594">
    <property type="entry name" value="HATPase_dom"/>
</dbReference>
<dbReference type="RefSeq" id="WP_246415192.1">
    <property type="nucleotide sequence ID" value="NZ_JACIFO010000007.1"/>
</dbReference>
<dbReference type="Gene3D" id="3.30.565.10">
    <property type="entry name" value="Histidine kinase-like ATPase, C-terminal domain"/>
    <property type="match status" value="1"/>
</dbReference>
<dbReference type="PANTHER" id="PTHR24421">
    <property type="entry name" value="NITRATE/NITRITE SENSOR PROTEIN NARX-RELATED"/>
    <property type="match status" value="1"/>
</dbReference>
<evidence type="ECO:0000256" key="1">
    <source>
        <dbReference type="ARBA" id="ARBA00000085"/>
    </source>
</evidence>
<dbReference type="EC" id="2.7.13.3" evidence="2"/>
<feature type="repeat" description="TPR" evidence="9">
    <location>
        <begin position="309"/>
        <end position="342"/>
    </location>
</feature>
<evidence type="ECO:0000313" key="14">
    <source>
        <dbReference type="EMBL" id="MBB4119595.1"/>
    </source>
</evidence>
<feature type="signal peptide" evidence="12">
    <location>
        <begin position="1"/>
        <end position="22"/>
    </location>
</feature>
<dbReference type="Pfam" id="PF07730">
    <property type="entry name" value="HisKA_3"/>
    <property type="match status" value="1"/>
</dbReference>
<dbReference type="PROSITE" id="PS50109">
    <property type="entry name" value="HIS_KIN"/>
    <property type="match status" value="1"/>
</dbReference>
<keyword evidence="9" id="KW-0802">TPR repeat</keyword>
<feature type="domain" description="Histidine kinase" evidence="13">
    <location>
        <begin position="567"/>
        <end position="653"/>
    </location>
</feature>
<keyword evidence="15" id="KW-1185">Reference proteome</keyword>
<dbReference type="SMART" id="SM00028">
    <property type="entry name" value="TPR"/>
    <property type="match status" value="7"/>
</dbReference>
<feature type="repeat" description="TPR" evidence="9">
    <location>
        <begin position="109"/>
        <end position="142"/>
    </location>
</feature>
<gene>
    <name evidence="14" type="ORF">GGR32_001897</name>
</gene>
<dbReference type="Gene3D" id="1.20.5.1930">
    <property type="match status" value="1"/>
</dbReference>
<feature type="repeat" description="TPR" evidence="9">
    <location>
        <begin position="269"/>
        <end position="302"/>
    </location>
</feature>
<keyword evidence="11" id="KW-0812">Transmembrane</keyword>
<dbReference type="AlphaFoldDB" id="A0A840ERB3"/>
<dbReference type="SUPFAM" id="SSF55874">
    <property type="entry name" value="ATPase domain of HSP90 chaperone/DNA topoisomerase II/histidine kinase"/>
    <property type="match status" value="1"/>
</dbReference>
<name>A0A840ERB3_9FLAO</name>
<dbReference type="Pfam" id="PF13181">
    <property type="entry name" value="TPR_8"/>
    <property type="match status" value="1"/>
</dbReference>
<evidence type="ECO:0000256" key="10">
    <source>
        <dbReference type="SAM" id="Coils"/>
    </source>
</evidence>
<dbReference type="GO" id="GO:0016020">
    <property type="term" value="C:membrane"/>
    <property type="evidence" value="ECO:0007669"/>
    <property type="project" value="InterPro"/>
</dbReference>
<dbReference type="PROSITE" id="PS50005">
    <property type="entry name" value="TPR"/>
    <property type="match status" value="4"/>
</dbReference>
<proteinExistence type="predicted"/>
<dbReference type="InterPro" id="IPR036890">
    <property type="entry name" value="HATPase_C_sf"/>
</dbReference>
<keyword evidence="4" id="KW-0808">Transferase</keyword>
<evidence type="ECO:0000256" key="2">
    <source>
        <dbReference type="ARBA" id="ARBA00012438"/>
    </source>
</evidence>
<evidence type="ECO:0000256" key="7">
    <source>
        <dbReference type="ARBA" id="ARBA00022840"/>
    </source>
</evidence>
<dbReference type="InterPro" id="IPR019734">
    <property type="entry name" value="TPR_rpt"/>
</dbReference>
<dbReference type="SMART" id="SM00387">
    <property type="entry name" value="HATPase_c"/>
    <property type="match status" value="1"/>
</dbReference>
<evidence type="ECO:0000256" key="12">
    <source>
        <dbReference type="SAM" id="SignalP"/>
    </source>
</evidence>
<evidence type="ECO:0000256" key="3">
    <source>
        <dbReference type="ARBA" id="ARBA00022553"/>
    </source>
</evidence>
<dbReference type="InterPro" id="IPR011712">
    <property type="entry name" value="Sig_transdc_His_kin_sub3_dim/P"/>
</dbReference>
<keyword evidence="5" id="KW-0547">Nucleotide-binding</keyword>
<keyword evidence="11" id="KW-1133">Transmembrane helix</keyword>
<dbReference type="GO" id="GO:0005524">
    <property type="term" value="F:ATP binding"/>
    <property type="evidence" value="ECO:0007669"/>
    <property type="project" value="UniProtKB-KW"/>
</dbReference>
<dbReference type="InterPro" id="IPR005467">
    <property type="entry name" value="His_kinase_dom"/>
</dbReference>
<dbReference type="Gene3D" id="1.25.40.10">
    <property type="entry name" value="Tetratricopeptide repeat domain"/>
    <property type="match status" value="2"/>
</dbReference>
<dbReference type="CDD" id="cd16917">
    <property type="entry name" value="HATPase_UhpB-NarQ-NarX-like"/>
    <property type="match status" value="1"/>
</dbReference>
<feature type="repeat" description="TPR" evidence="9">
    <location>
        <begin position="189"/>
        <end position="222"/>
    </location>
</feature>
<comment type="caution">
    <text evidence="14">The sequence shown here is derived from an EMBL/GenBank/DDBJ whole genome shotgun (WGS) entry which is preliminary data.</text>
</comment>
<evidence type="ECO:0000256" key="8">
    <source>
        <dbReference type="ARBA" id="ARBA00023012"/>
    </source>
</evidence>